<feature type="transmembrane region" description="Helical" evidence="1">
    <location>
        <begin position="29"/>
        <end position="49"/>
    </location>
</feature>
<reference evidence="2" key="1">
    <citation type="journal article" date="2020" name="mSystems">
        <title>Genome- and Community-Level Interaction Insights into Carbon Utilization and Element Cycling Functions of Hydrothermarchaeota in Hydrothermal Sediment.</title>
        <authorList>
            <person name="Zhou Z."/>
            <person name="Liu Y."/>
            <person name="Xu W."/>
            <person name="Pan J."/>
            <person name="Luo Z.H."/>
            <person name="Li M."/>
        </authorList>
    </citation>
    <scope>NUCLEOTIDE SEQUENCE [LARGE SCALE GENOMIC DNA]</scope>
    <source>
        <strain evidence="2">SpSt-1074</strain>
    </source>
</reference>
<keyword evidence="1" id="KW-0812">Transmembrane</keyword>
<comment type="caution">
    <text evidence="2">The sequence shown here is derived from an EMBL/GenBank/DDBJ whole genome shotgun (WGS) entry which is preliminary data.</text>
</comment>
<dbReference type="EMBL" id="DRXH01000150">
    <property type="protein sequence ID" value="HHM44506.1"/>
    <property type="molecule type" value="Genomic_DNA"/>
</dbReference>
<protein>
    <recommendedName>
        <fullName evidence="3">2TM domain-containing protein</fullName>
    </recommendedName>
</protein>
<accession>A0A7J3VU76</accession>
<keyword evidence="1" id="KW-0472">Membrane</keyword>
<evidence type="ECO:0000313" key="2">
    <source>
        <dbReference type="EMBL" id="HHM44506.1"/>
    </source>
</evidence>
<dbReference type="AlphaFoldDB" id="A0A7J3VU76"/>
<gene>
    <name evidence="2" type="ORF">ENM31_04335</name>
</gene>
<name>A0A7J3VU76_CALS0</name>
<sequence length="95" mass="10855">MRRKLTEQDDEMSLSSKLDDAVKRYQTTAVVLAILVHFFIFVTAIVVIVVLKQPLVVFIATHATLQIAAVLNALFGHRIYRKYLTTRLARNIRIS</sequence>
<evidence type="ECO:0000256" key="1">
    <source>
        <dbReference type="SAM" id="Phobius"/>
    </source>
</evidence>
<keyword evidence="1" id="KW-1133">Transmembrane helix</keyword>
<organism evidence="2">
    <name type="scientific">Caldiarchaeum subterraneum</name>
    <dbReference type="NCBI Taxonomy" id="311458"/>
    <lineage>
        <taxon>Archaea</taxon>
        <taxon>Nitrososphaerota</taxon>
        <taxon>Candidatus Caldarchaeales</taxon>
        <taxon>Candidatus Caldarchaeaceae</taxon>
        <taxon>Candidatus Caldarchaeum</taxon>
    </lineage>
</organism>
<evidence type="ECO:0008006" key="3">
    <source>
        <dbReference type="Google" id="ProtNLM"/>
    </source>
</evidence>
<proteinExistence type="predicted"/>
<feature type="transmembrane region" description="Helical" evidence="1">
    <location>
        <begin position="55"/>
        <end position="75"/>
    </location>
</feature>